<accession>A0A0E9QHN8</accession>
<protein>
    <submittedName>
        <fullName evidence="1">Uncharacterized protein</fullName>
    </submittedName>
</protein>
<evidence type="ECO:0000313" key="1">
    <source>
        <dbReference type="EMBL" id="JAH16386.1"/>
    </source>
</evidence>
<reference evidence="1" key="1">
    <citation type="submission" date="2014-11" db="EMBL/GenBank/DDBJ databases">
        <authorList>
            <person name="Amaro Gonzalez C."/>
        </authorList>
    </citation>
    <scope>NUCLEOTIDE SEQUENCE</scope>
</reference>
<dbReference type="EMBL" id="GBXM01092191">
    <property type="protein sequence ID" value="JAH16386.1"/>
    <property type="molecule type" value="Transcribed_RNA"/>
</dbReference>
<proteinExistence type="predicted"/>
<reference evidence="1" key="2">
    <citation type="journal article" date="2015" name="Fish Shellfish Immunol.">
        <title>Early steps in the European eel (Anguilla anguilla)-Vibrio vulnificus interaction in the gills: Role of the RtxA13 toxin.</title>
        <authorList>
            <person name="Callol A."/>
            <person name="Pajuelo D."/>
            <person name="Ebbesson L."/>
            <person name="Teles M."/>
            <person name="MacKenzie S."/>
            <person name="Amaro C."/>
        </authorList>
    </citation>
    <scope>NUCLEOTIDE SEQUENCE</scope>
</reference>
<dbReference type="AlphaFoldDB" id="A0A0E9QHN8"/>
<name>A0A0E9QHN8_ANGAN</name>
<sequence>MAPGRASMTLLHATWPECPPMLWSAVRMQTWLTVSGKCFRQP</sequence>
<organism evidence="1">
    <name type="scientific">Anguilla anguilla</name>
    <name type="common">European freshwater eel</name>
    <name type="synonym">Muraena anguilla</name>
    <dbReference type="NCBI Taxonomy" id="7936"/>
    <lineage>
        <taxon>Eukaryota</taxon>
        <taxon>Metazoa</taxon>
        <taxon>Chordata</taxon>
        <taxon>Craniata</taxon>
        <taxon>Vertebrata</taxon>
        <taxon>Euteleostomi</taxon>
        <taxon>Actinopterygii</taxon>
        <taxon>Neopterygii</taxon>
        <taxon>Teleostei</taxon>
        <taxon>Anguilliformes</taxon>
        <taxon>Anguillidae</taxon>
        <taxon>Anguilla</taxon>
    </lineage>
</organism>